<keyword evidence="1" id="KW-0436">Ligase</keyword>
<accession>A0ACC6AK82</accession>
<gene>
    <name evidence="1" type="ORF">J2S34_002723</name>
</gene>
<evidence type="ECO:0000313" key="1">
    <source>
        <dbReference type="EMBL" id="MCP2000275.1"/>
    </source>
</evidence>
<keyword evidence="2" id="KW-1185">Reference proteome</keyword>
<sequence>MRRKTWMPGSGPGMTLCRWWRFMSDLDALQSKILADIANASDEAALEAVRVAALGKKGSISALLSTLGKMSPDERKTEGAKINLAKDTVTRALAARREVLKALALDARLASETIDVTLPLRETPAEAGRIHPLSQVWDEVTTIFADMGFAVAEGPDIETDDYNFTRLNFPEGHPAREMHDTFYFNPKDDGSRLLLRTHTSPVQVRTMLSQQPPIRVICPGRTYRSDSDQTHTPMFHQVEGLVIDKSSHLGHLKWILHEFCKAFFEVDNVNMRFRPSFFPFTEPSLEVDIQCRCDKNEIRFGEGEDWLEILGCGMVHPNVLKLCGIDPEVYQGFAWGMGIDRIAMLKYGIADLRQLFEGDVRWLTHYGFKPLEIPTLAGGLSS</sequence>
<dbReference type="Proteomes" id="UP001205486">
    <property type="component" value="Unassembled WGS sequence"/>
</dbReference>
<comment type="caution">
    <text evidence="1">The sequence shown here is derived from an EMBL/GenBank/DDBJ whole genome shotgun (WGS) entry which is preliminary data.</text>
</comment>
<reference evidence="1" key="1">
    <citation type="submission" date="2022-03" db="EMBL/GenBank/DDBJ databases">
        <title>Interactions between chemoautotrophic and heterotrophic bacteria.</title>
        <authorList>
            <person name="Santoro A."/>
        </authorList>
    </citation>
    <scope>NUCLEOTIDE SEQUENCE</scope>
    <source>
        <strain evidence="1">Nb-106</strain>
    </source>
</reference>
<organism evidence="1 2">
    <name type="scientific">Nitrobacter winogradskyi</name>
    <name type="common">Nitrobacter agilis</name>
    <dbReference type="NCBI Taxonomy" id="913"/>
    <lineage>
        <taxon>Bacteria</taxon>
        <taxon>Pseudomonadati</taxon>
        <taxon>Pseudomonadota</taxon>
        <taxon>Alphaproteobacteria</taxon>
        <taxon>Hyphomicrobiales</taxon>
        <taxon>Nitrobacteraceae</taxon>
        <taxon>Nitrobacter</taxon>
    </lineage>
</organism>
<dbReference type="EMBL" id="JALJZS010000002">
    <property type="protein sequence ID" value="MCP2000275.1"/>
    <property type="molecule type" value="Genomic_DNA"/>
</dbReference>
<name>A0ACC6AK82_NITWI</name>
<dbReference type="EC" id="6.1.1.20" evidence="1"/>
<protein>
    <submittedName>
        <fullName evidence="1">Phenylalanyl-tRNA synthetase alpha chain</fullName>
        <ecNumber evidence="1">6.1.1.20</ecNumber>
    </submittedName>
</protein>
<evidence type="ECO:0000313" key="2">
    <source>
        <dbReference type="Proteomes" id="UP001205486"/>
    </source>
</evidence>
<proteinExistence type="predicted"/>